<evidence type="ECO:0000256" key="8">
    <source>
        <dbReference type="ARBA" id="ARBA00022840"/>
    </source>
</evidence>
<evidence type="ECO:0000313" key="20">
    <source>
        <dbReference type="Proteomes" id="UP001580928"/>
    </source>
</evidence>
<evidence type="ECO:0000256" key="9">
    <source>
        <dbReference type="ARBA" id="ARBA00022842"/>
    </source>
</evidence>
<comment type="domain">
    <text evidence="15">The N-terminal DNA-binding domain is a ssDNA-dependent ATPase and has ATP-dependent 3'-5' helicase function. This domain interacts with RecC.</text>
</comment>
<dbReference type="InterPro" id="IPR000212">
    <property type="entry name" value="DNA_helicase_UvrD/REP"/>
</dbReference>
<dbReference type="RefSeq" id="WP_375558505.1">
    <property type="nucleotide sequence ID" value="NZ_JBBVGT010000003.1"/>
</dbReference>
<dbReference type="PROSITE" id="PS51198">
    <property type="entry name" value="UVRD_HELICASE_ATP_BIND"/>
    <property type="match status" value="1"/>
</dbReference>
<dbReference type="Pfam" id="PF13361">
    <property type="entry name" value="UvrD_C"/>
    <property type="match status" value="1"/>
</dbReference>
<keyword evidence="12 15" id="KW-0413">Isomerase</keyword>
<dbReference type="Gene3D" id="3.90.320.10">
    <property type="match status" value="1"/>
</dbReference>
<evidence type="ECO:0000256" key="13">
    <source>
        <dbReference type="ARBA" id="ARBA00034617"/>
    </source>
</evidence>
<feature type="domain" description="UvrD-like helicase C-terminal" evidence="18">
    <location>
        <begin position="470"/>
        <end position="730"/>
    </location>
</feature>
<gene>
    <name evidence="15 19" type="primary">recB</name>
    <name evidence="19" type="ORF">WKR92_14175</name>
</gene>
<keyword evidence="4 15" id="KW-0227">DNA damage</keyword>
<evidence type="ECO:0000259" key="18">
    <source>
        <dbReference type="PROSITE" id="PS51217"/>
    </source>
</evidence>
<proteinExistence type="inferred from homology"/>
<comment type="miscellaneous">
    <text evidence="15">In the RecBCD complex, RecB has a slow 3'-5' helicase, an exonuclease activity and loads RecA onto ssDNA, RecD has a fast 5'-3' helicase activity, while RecC stimulates the ATPase and processivity of the RecB helicase and contributes to recognition of the Chi site.</text>
</comment>
<evidence type="ECO:0000256" key="7">
    <source>
        <dbReference type="ARBA" id="ARBA00022839"/>
    </source>
</evidence>
<comment type="subunit">
    <text evidence="15">Heterotrimer of RecB, RecC and RecD. All subunits contribute to DNA-binding. Interacts with RecA.</text>
</comment>
<feature type="domain" description="UvrD-like helicase ATP-binding" evidence="17">
    <location>
        <begin position="8"/>
        <end position="446"/>
    </location>
</feature>
<keyword evidence="20" id="KW-1185">Reference proteome</keyword>
<evidence type="ECO:0000256" key="1">
    <source>
        <dbReference type="ARBA" id="ARBA00022722"/>
    </source>
</evidence>
<keyword evidence="7 15" id="KW-0269">Exonuclease</keyword>
<dbReference type="GO" id="GO:0008854">
    <property type="term" value="F:exodeoxyribonuclease V activity"/>
    <property type="evidence" value="ECO:0007669"/>
    <property type="project" value="UniProtKB-EC"/>
</dbReference>
<dbReference type="SUPFAM" id="SSF52980">
    <property type="entry name" value="Restriction endonuclease-like"/>
    <property type="match status" value="1"/>
</dbReference>
<dbReference type="Gene3D" id="3.40.50.300">
    <property type="entry name" value="P-loop containing nucleotide triphosphate hydrolases"/>
    <property type="match status" value="2"/>
</dbReference>
<sequence>MSNIESETRHLHHFDVQSVPLQGRNLIEASAGTGKTYSIAILALRLILENKVSINKILMVTFTKAAVAELEERIRLFVRNAYKIANGDSTIQDPTLTTILSRAIDKNGRKETLELLKEAKLLLDETAVMTIHSFCQLTLGEFALETHQLFESEMVQDMTAIRQEKVDDFWRQNITTLDPILLQNIIPMNFSRSSIAEIIDKSLGGQRFLFYDKNANHSFTQEDEIRVLGRLGELNKTLDTSWTQLIDEVVANRLELLAKCDSNFYTRKNLLPLIDDPHNFLTKLTEVKEKANAIKTLGDWIDKLALIDKINDEKRILTEELTDHLYCTAIEQISTNIKRYKDDQGLLSFDDLITRLYQAINSNGSSKLKSGLREKYQAVFIDEFQDTDKFQYEIFDKAFDDQTVVFYIGDPKQSIYAWRQADINTYFKAGREVDNRYSMNVNYRSGRMLIESMNSFFRPTEDFDTFNFKSQDDGISYIPVEAPKAGKELHLSYQKSAQAGITIFSNANKAEILETLANQVLLLLTDKDYSLDKDGLKRRIRPSDIGVLVRSNSEGLNVKKQLSKLGITAVTIDTNKVLMTREAQYIYHLLRAFVDINIHTVSRALLNPLTGFNTNDLLQLNYDEIFLEFGILKQIWETSGTYSALTKFIKDFNVKETLLSTNRARTLTNVLQIIEILHKTQSLKNLSALELLNWLKMASEGMKMDGDEYEQRIESDEEAVEIVTIHKSKGLEYNIVFAPFLDMKASFERKSLISLKSASDQEYIFAQPHRLNDEQRDEALTQIEQENRRLIYVAITRAVYKCYIFRNNHSAKNSSLTPFIEAARSHKEESAHTLIEFADQLEIETNMIYQSGRGTPPIQGTPIPVSKFELRQRNWVKMSYTFLARKPEYIRRENDRINLNSYDHFIFKQLVKGSLVGNFLHDVFENIDFTNDTSWEKQIQASLARYLPKHDDSIVPMVNELVYHVVNSSVNIDDEVFTLSKIAWKSRLNELEFNFNVSSFLGLQLNQLAEKERAFVVRSIEQLEGVMNGIIDMVFQHNDRYYILDWKSNFLGDFLIHYEQNQLNDIMTENNYHLQYLIYVVALKKYLQQRLSNFDYNRDFGGVIYFFIRGARAGQQTGIYTTKPSIDYINKLENLLSEK</sequence>
<comment type="similarity">
    <text evidence="15">Belongs to the helicase family. UvrD subfamily.</text>
</comment>
<dbReference type="Proteomes" id="UP001580928">
    <property type="component" value="Unassembled WGS sequence"/>
</dbReference>
<feature type="region of interest" description="Nuclease activity, interacts with RecD and RecA" evidence="15">
    <location>
        <begin position="874"/>
        <end position="1139"/>
    </location>
</feature>
<dbReference type="InterPro" id="IPR011604">
    <property type="entry name" value="PDDEXK-like_dom_sf"/>
</dbReference>
<feature type="binding site" evidence="16">
    <location>
        <begin position="29"/>
        <end position="36"/>
    </location>
    <ligand>
        <name>ATP</name>
        <dbReference type="ChEBI" id="CHEBI:30616"/>
    </ligand>
</feature>
<keyword evidence="8 15" id="KW-0067">ATP-binding</keyword>
<dbReference type="SUPFAM" id="SSF52540">
    <property type="entry name" value="P-loop containing nucleoside triphosphate hydrolases"/>
    <property type="match status" value="1"/>
</dbReference>
<evidence type="ECO:0000256" key="2">
    <source>
        <dbReference type="ARBA" id="ARBA00022723"/>
    </source>
</evidence>
<dbReference type="PROSITE" id="PS51217">
    <property type="entry name" value="UVRD_HELICASE_CTER"/>
    <property type="match status" value="1"/>
</dbReference>
<evidence type="ECO:0000256" key="6">
    <source>
        <dbReference type="ARBA" id="ARBA00022806"/>
    </source>
</evidence>
<comment type="catalytic activity">
    <reaction evidence="14 15">
        <text>ATP + H2O = ADP + phosphate + H(+)</text>
        <dbReference type="Rhea" id="RHEA:13065"/>
        <dbReference type="ChEBI" id="CHEBI:15377"/>
        <dbReference type="ChEBI" id="CHEBI:15378"/>
        <dbReference type="ChEBI" id="CHEBI:30616"/>
        <dbReference type="ChEBI" id="CHEBI:43474"/>
        <dbReference type="ChEBI" id="CHEBI:456216"/>
        <dbReference type="EC" id="5.6.2.4"/>
    </reaction>
</comment>
<dbReference type="PANTHER" id="PTHR11070:SF23">
    <property type="entry name" value="RECBCD ENZYME SUBUNIT RECB"/>
    <property type="match status" value="1"/>
</dbReference>
<comment type="domain">
    <text evidence="15">The C-terminal domain has nuclease activity and interacts with RecD. It interacts with RecA, facilitating its loading onto ssDNA.</text>
</comment>
<dbReference type="CDD" id="cd22352">
    <property type="entry name" value="RecB_C-like"/>
    <property type="match status" value="1"/>
</dbReference>
<dbReference type="HAMAP" id="MF_01485">
    <property type="entry name" value="RecB"/>
    <property type="match status" value="1"/>
</dbReference>
<dbReference type="Gene3D" id="1.10.3170.10">
    <property type="entry name" value="Recbcd, chain B, domain 2"/>
    <property type="match status" value="1"/>
</dbReference>
<accession>A0ABV5CHE5</accession>
<dbReference type="EC" id="5.6.2.4" evidence="15"/>
<keyword evidence="1 15" id="KW-0540">Nuclease</keyword>
<comment type="catalytic activity">
    <reaction evidence="13 15">
        <text>Couples ATP hydrolysis with the unwinding of duplex DNA by translocating in the 3'-5' direction.</text>
        <dbReference type="EC" id="5.6.2.4"/>
    </reaction>
</comment>
<keyword evidence="3 15" id="KW-0547">Nucleotide-binding</keyword>
<comment type="function">
    <text evidence="15">A helicase/nuclease that prepares dsDNA breaks (DSB) for recombinational DNA repair. Binds to DSBs and unwinds DNA via a highly rapid and processive ATP-dependent bidirectional helicase activity. Unwinds dsDNA until it encounters a Chi (crossover hotspot instigator) sequence from the 3' direction. Cuts ssDNA a few nucleotides 3' to the Chi site. The properties and activities of the enzyme are changed at Chi. The Chi-altered holoenzyme produces a long 3'-ssDNA overhang and facilitates RecA-binding to the ssDNA for homologous DNA recombination and repair. Holoenzyme degrades any linearized DNA that is unable to undergo homologous recombination. In the holoenzyme this subunit contributes ATPase, 3'-5' helicase, exonuclease activity and loads RecA onto ssDNA.</text>
</comment>
<keyword evidence="10 15" id="KW-0238">DNA-binding</keyword>
<keyword evidence="11 15" id="KW-0234">DNA repair</keyword>
<evidence type="ECO:0000313" key="19">
    <source>
        <dbReference type="EMBL" id="MFB5946976.1"/>
    </source>
</evidence>
<keyword evidence="6 15" id="KW-0347">Helicase</keyword>
<keyword evidence="5 15" id="KW-0378">Hydrolase</keyword>
<dbReference type="Pfam" id="PF00580">
    <property type="entry name" value="UvrD-helicase"/>
    <property type="match status" value="1"/>
</dbReference>
<dbReference type="InterPro" id="IPR014017">
    <property type="entry name" value="DNA_helicase_UvrD-like_C"/>
</dbReference>
<reference evidence="19 20" key="1">
    <citation type="submission" date="2024-04" db="EMBL/GenBank/DDBJ databases">
        <title>Albibacterium profundi sp. nov., isolated from sediment of the Challenger Deep of Mariana Trench.</title>
        <authorList>
            <person name="Wang Y."/>
        </authorList>
    </citation>
    <scope>NUCLEOTIDE SEQUENCE [LARGE SCALE GENOMIC DNA]</scope>
    <source>
        <strain evidence="19 20">RHL897</strain>
    </source>
</reference>
<evidence type="ECO:0000256" key="14">
    <source>
        <dbReference type="ARBA" id="ARBA00048988"/>
    </source>
</evidence>
<feature type="binding site" evidence="15">
    <location>
        <position position="921"/>
    </location>
    <ligand>
        <name>Mg(2+)</name>
        <dbReference type="ChEBI" id="CHEBI:18420"/>
    </ligand>
</feature>
<dbReference type="EMBL" id="JBBVGT010000003">
    <property type="protein sequence ID" value="MFB5946976.1"/>
    <property type="molecule type" value="Genomic_DNA"/>
</dbReference>
<keyword evidence="9 15" id="KW-0460">Magnesium</keyword>
<evidence type="ECO:0000256" key="15">
    <source>
        <dbReference type="HAMAP-Rule" id="MF_01485"/>
    </source>
</evidence>
<dbReference type="InterPro" id="IPR004586">
    <property type="entry name" value="RecB"/>
</dbReference>
<dbReference type="Gene3D" id="1.10.486.10">
    <property type="entry name" value="PCRA, domain 4"/>
    <property type="match status" value="1"/>
</dbReference>
<protein>
    <recommendedName>
        <fullName evidence="15">RecBCD enzyme subunit RecB</fullName>
        <ecNumber evidence="15">3.1.11.5</ecNumber>
        <ecNumber evidence="15">5.6.2.4</ecNumber>
    </recommendedName>
    <alternativeName>
        <fullName evidence="15">DNA 3'-5' helicase subunit RecB</fullName>
    </alternativeName>
    <alternativeName>
        <fullName evidence="15">Exonuclease V subunit RecB</fullName>
        <shortName evidence="15">ExoV subunit RecB</shortName>
    </alternativeName>
    <alternativeName>
        <fullName evidence="15">Helicase/nuclease RecBCD subunit RecB</fullName>
    </alternativeName>
</protein>
<evidence type="ECO:0000256" key="5">
    <source>
        <dbReference type="ARBA" id="ARBA00022801"/>
    </source>
</evidence>
<organism evidence="19 20">
    <name type="scientific">Albibacterium profundi</name>
    <dbReference type="NCBI Taxonomy" id="3134906"/>
    <lineage>
        <taxon>Bacteria</taxon>
        <taxon>Pseudomonadati</taxon>
        <taxon>Bacteroidota</taxon>
        <taxon>Sphingobacteriia</taxon>
        <taxon>Sphingobacteriales</taxon>
        <taxon>Sphingobacteriaceae</taxon>
        <taxon>Albibacterium</taxon>
    </lineage>
</organism>
<dbReference type="InterPro" id="IPR027417">
    <property type="entry name" value="P-loop_NTPase"/>
</dbReference>
<evidence type="ECO:0000256" key="12">
    <source>
        <dbReference type="ARBA" id="ARBA00023235"/>
    </source>
</evidence>
<evidence type="ECO:0000256" key="4">
    <source>
        <dbReference type="ARBA" id="ARBA00022763"/>
    </source>
</evidence>
<comment type="caution">
    <text evidence="19">The sequence shown here is derived from an EMBL/GenBank/DDBJ whole genome shotgun (WGS) entry which is preliminary data.</text>
</comment>
<evidence type="ECO:0000256" key="3">
    <source>
        <dbReference type="ARBA" id="ARBA00022741"/>
    </source>
</evidence>
<dbReference type="EC" id="3.1.11.5" evidence="15"/>
<name>A0ABV5CHE5_9SPHI</name>
<dbReference type="NCBIfam" id="TIGR00609">
    <property type="entry name" value="recB"/>
    <property type="match status" value="1"/>
</dbReference>
<dbReference type="InterPro" id="IPR011335">
    <property type="entry name" value="Restrct_endonuc-II-like"/>
</dbReference>
<feature type="region of interest" description="DNA-binding and helicase activity, interacts with RecC" evidence="15">
    <location>
        <begin position="1"/>
        <end position="859"/>
    </location>
</feature>
<feature type="binding site" evidence="15">
    <location>
        <position position="1045"/>
    </location>
    <ligand>
        <name>Mg(2+)</name>
        <dbReference type="ChEBI" id="CHEBI:18420"/>
    </ligand>
</feature>
<evidence type="ECO:0000256" key="16">
    <source>
        <dbReference type="PROSITE-ProRule" id="PRU00560"/>
    </source>
</evidence>
<evidence type="ECO:0000259" key="17">
    <source>
        <dbReference type="PROSITE" id="PS51198"/>
    </source>
</evidence>
<keyword evidence="2 15" id="KW-0479">Metal-binding</keyword>
<feature type="active site" description="For nuclease activity" evidence="15">
    <location>
        <position position="1045"/>
    </location>
</feature>
<comment type="catalytic activity">
    <reaction evidence="15">
        <text>Exonucleolytic cleavage (in the presence of ATP) in either 5'- to 3'- or 3'- to 5'-direction to yield 5'-phosphooligonucleotides.</text>
        <dbReference type="EC" id="3.1.11.5"/>
    </reaction>
</comment>
<dbReference type="PANTHER" id="PTHR11070">
    <property type="entry name" value="UVRD / RECB / PCRA DNA HELICASE FAMILY MEMBER"/>
    <property type="match status" value="1"/>
</dbReference>
<evidence type="ECO:0000256" key="11">
    <source>
        <dbReference type="ARBA" id="ARBA00023204"/>
    </source>
</evidence>
<feature type="binding site" evidence="15">
    <location>
        <position position="1032"/>
    </location>
    <ligand>
        <name>Mg(2+)</name>
        <dbReference type="ChEBI" id="CHEBI:18420"/>
    </ligand>
</feature>
<comment type="cofactor">
    <cofactor evidence="15">
        <name>Mg(2+)</name>
        <dbReference type="ChEBI" id="CHEBI:18420"/>
    </cofactor>
    <text evidence="15">Binds 1 Mg(2+) ion per subunit.</text>
</comment>
<evidence type="ECO:0000256" key="10">
    <source>
        <dbReference type="ARBA" id="ARBA00023125"/>
    </source>
</evidence>
<dbReference type="InterPro" id="IPR014016">
    <property type="entry name" value="UvrD-like_ATP-bd"/>
</dbReference>